<dbReference type="Gene3D" id="3.30.390.30">
    <property type="match status" value="1"/>
</dbReference>
<evidence type="ECO:0000256" key="3">
    <source>
        <dbReference type="ARBA" id="ARBA00022827"/>
    </source>
</evidence>
<evidence type="ECO:0000256" key="4">
    <source>
        <dbReference type="ARBA" id="ARBA00023002"/>
    </source>
</evidence>
<feature type="domain" description="FAD/NAD(P)-binding" evidence="5">
    <location>
        <begin position="18"/>
        <end position="302"/>
    </location>
</feature>
<protein>
    <submittedName>
        <fullName evidence="7">Pyridine nucleotide-disulfide oxidoreductase</fullName>
    </submittedName>
</protein>
<dbReference type="EMBL" id="BMCK01000001">
    <property type="protein sequence ID" value="GGD06701.1"/>
    <property type="molecule type" value="Genomic_DNA"/>
</dbReference>
<dbReference type="SUPFAM" id="SSF55424">
    <property type="entry name" value="FAD/NAD-linked reductases, dimerisation (C-terminal) domain"/>
    <property type="match status" value="1"/>
</dbReference>
<evidence type="ECO:0000256" key="2">
    <source>
        <dbReference type="ARBA" id="ARBA00022630"/>
    </source>
</evidence>
<dbReference type="InterPro" id="IPR016156">
    <property type="entry name" value="FAD/NAD-linked_Rdtase_dimer_sf"/>
</dbReference>
<dbReference type="Gene3D" id="3.50.50.60">
    <property type="entry name" value="FAD/NAD(P)-binding domain"/>
    <property type="match status" value="2"/>
</dbReference>
<name>A0ABQ1PXI6_9ACTN</name>
<dbReference type="PRINTS" id="PR00368">
    <property type="entry name" value="FADPNR"/>
</dbReference>
<keyword evidence="8" id="KW-1185">Reference proteome</keyword>
<dbReference type="InterPro" id="IPR036188">
    <property type="entry name" value="FAD/NAD-bd_sf"/>
</dbReference>
<keyword evidence="4" id="KW-0560">Oxidoreductase</keyword>
<dbReference type="RefSeq" id="WP_229721338.1">
    <property type="nucleotide sequence ID" value="NZ_BMCK01000001.1"/>
</dbReference>
<reference evidence="8" key="1">
    <citation type="journal article" date="2019" name="Int. J. Syst. Evol. Microbiol.">
        <title>The Global Catalogue of Microorganisms (GCM) 10K type strain sequencing project: providing services to taxonomists for standard genome sequencing and annotation.</title>
        <authorList>
            <consortium name="The Broad Institute Genomics Platform"/>
            <consortium name="The Broad Institute Genome Sequencing Center for Infectious Disease"/>
            <person name="Wu L."/>
            <person name="Ma J."/>
        </authorList>
    </citation>
    <scope>NUCLEOTIDE SEQUENCE [LARGE SCALE GENOMIC DNA]</scope>
    <source>
        <strain evidence="8">CCM 7403</strain>
    </source>
</reference>
<dbReference type="Pfam" id="PF14759">
    <property type="entry name" value="Reductase_C"/>
    <property type="match status" value="1"/>
</dbReference>
<gene>
    <name evidence="7" type="ORF">GCM10007231_01820</name>
</gene>
<dbReference type="InterPro" id="IPR023753">
    <property type="entry name" value="FAD/NAD-binding_dom"/>
</dbReference>
<sequence length="396" mass="41363">MTAVTPGSTPALDLEHGRVVVVGGGLAATRLCAVLRRKKFRGSITVLSAEEVAPYDRPPLSKQVLAGERDDAPLPFDTAKLDVDLRLGTRATGLDTESRTVMVNAGSDEADAIAYDALAIATGAAPLRLPGDGPQLTLRTLDDSLALRERLVPGARVVVVGASWIGAEVATAARAAGCVVSCVEFGAEPLAGVLGDEVGAATRAWWEGIDLRTSTGVTSVEADGVHLDDGTVLPADVVVTGIGVRPDLAWLSGSGLELDRGVLTDTRCRTNVPGVVALGDVAQRWSAHSDSHRLVEHWDEAAMVATAAATSLLDWSTGPEHDPVPYFWSDQFGRKLQYVGVHAPDDVLAIDKAEDGSLLRATWSRDGVLTAWLGVDLSKELIPARTAIGGPVAALG</sequence>
<dbReference type="InterPro" id="IPR028202">
    <property type="entry name" value="Reductase_C"/>
</dbReference>
<dbReference type="Proteomes" id="UP000630594">
    <property type="component" value="Unassembled WGS sequence"/>
</dbReference>
<dbReference type="PANTHER" id="PTHR43557">
    <property type="entry name" value="APOPTOSIS-INDUCING FACTOR 1"/>
    <property type="match status" value="1"/>
</dbReference>
<evidence type="ECO:0000259" key="6">
    <source>
        <dbReference type="Pfam" id="PF14759"/>
    </source>
</evidence>
<dbReference type="InterPro" id="IPR050446">
    <property type="entry name" value="FAD-oxidoreductase/Apoptosis"/>
</dbReference>
<keyword evidence="3" id="KW-0274">FAD</keyword>
<proteinExistence type="predicted"/>
<keyword evidence="2" id="KW-0285">Flavoprotein</keyword>
<organism evidence="7 8">
    <name type="scientific">Nocardioides daphniae</name>
    <dbReference type="NCBI Taxonomy" id="402297"/>
    <lineage>
        <taxon>Bacteria</taxon>
        <taxon>Bacillati</taxon>
        <taxon>Actinomycetota</taxon>
        <taxon>Actinomycetes</taxon>
        <taxon>Propionibacteriales</taxon>
        <taxon>Nocardioidaceae</taxon>
        <taxon>Nocardioides</taxon>
    </lineage>
</organism>
<feature type="domain" description="Reductase C-terminal" evidence="6">
    <location>
        <begin position="326"/>
        <end position="388"/>
    </location>
</feature>
<dbReference type="PRINTS" id="PR00411">
    <property type="entry name" value="PNDRDTASEI"/>
</dbReference>
<comment type="cofactor">
    <cofactor evidence="1">
        <name>FAD</name>
        <dbReference type="ChEBI" id="CHEBI:57692"/>
    </cofactor>
</comment>
<evidence type="ECO:0000259" key="5">
    <source>
        <dbReference type="Pfam" id="PF07992"/>
    </source>
</evidence>
<accession>A0ABQ1PXI6</accession>
<comment type="caution">
    <text evidence="7">The sequence shown here is derived from an EMBL/GenBank/DDBJ whole genome shotgun (WGS) entry which is preliminary data.</text>
</comment>
<evidence type="ECO:0000313" key="7">
    <source>
        <dbReference type="EMBL" id="GGD06701.1"/>
    </source>
</evidence>
<evidence type="ECO:0000313" key="8">
    <source>
        <dbReference type="Proteomes" id="UP000630594"/>
    </source>
</evidence>
<evidence type="ECO:0000256" key="1">
    <source>
        <dbReference type="ARBA" id="ARBA00001974"/>
    </source>
</evidence>
<dbReference type="SUPFAM" id="SSF51905">
    <property type="entry name" value="FAD/NAD(P)-binding domain"/>
    <property type="match status" value="1"/>
</dbReference>
<dbReference type="Pfam" id="PF07992">
    <property type="entry name" value="Pyr_redox_2"/>
    <property type="match status" value="1"/>
</dbReference>
<dbReference type="PANTHER" id="PTHR43557:SF2">
    <property type="entry name" value="RIESKE DOMAIN-CONTAINING PROTEIN-RELATED"/>
    <property type="match status" value="1"/>
</dbReference>